<evidence type="ECO:0000256" key="2">
    <source>
        <dbReference type="SAM" id="Phobius"/>
    </source>
</evidence>
<feature type="transmembrane region" description="Helical" evidence="2">
    <location>
        <begin position="159"/>
        <end position="178"/>
    </location>
</feature>
<keyword evidence="2" id="KW-0812">Transmembrane</keyword>
<dbReference type="EMBL" id="JWZX01002573">
    <property type="protein sequence ID" value="KOO28397.1"/>
    <property type="molecule type" value="Genomic_DNA"/>
</dbReference>
<evidence type="ECO:0000256" key="1">
    <source>
        <dbReference type="SAM" id="MobiDB-lite"/>
    </source>
</evidence>
<feature type="region of interest" description="Disordered" evidence="1">
    <location>
        <begin position="180"/>
        <end position="201"/>
    </location>
</feature>
<dbReference type="OrthoDB" id="29773at2759"/>
<proteinExistence type="predicted"/>
<dbReference type="Proteomes" id="UP000037460">
    <property type="component" value="Unassembled WGS sequence"/>
</dbReference>
<evidence type="ECO:0000313" key="3">
    <source>
        <dbReference type="EMBL" id="KOO28397.1"/>
    </source>
</evidence>
<accession>A0A0M0JQ28</accession>
<gene>
    <name evidence="3" type="ORF">Ctob_004390</name>
</gene>
<keyword evidence="4" id="KW-1185">Reference proteome</keyword>
<keyword evidence="2" id="KW-1133">Transmembrane helix</keyword>
<feature type="transmembrane region" description="Helical" evidence="2">
    <location>
        <begin position="55"/>
        <end position="78"/>
    </location>
</feature>
<feature type="transmembrane region" description="Helical" evidence="2">
    <location>
        <begin position="130"/>
        <end position="153"/>
    </location>
</feature>
<feature type="transmembrane region" description="Helical" evidence="2">
    <location>
        <begin position="20"/>
        <end position="43"/>
    </location>
</feature>
<reference evidence="4" key="1">
    <citation type="journal article" date="2015" name="PLoS Genet.">
        <title>Genome Sequence and Transcriptome Analyses of Chrysochromulina tobin: Metabolic Tools for Enhanced Algal Fitness in the Prominent Order Prymnesiales (Haptophyceae).</title>
        <authorList>
            <person name="Hovde B.T."/>
            <person name="Deodato C.R."/>
            <person name="Hunsperger H.M."/>
            <person name="Ryken S.A."/>
            <person name="Yost W."/>
            <person name="Jha R.K."/>
            <person name="Patterson J."/>
            <person name="Monnat R.J. Jr."/>
            <person name="Barlow S.B."/>
            <person name="Starkenburg S.R."/>
            <person name="Cattolico R.A."/>
        </authorList>
    </citation>
    <scope>NUCLEOTIDE SEQUENCE</scope>
    <source>
        <strain evidence="4">CCMP291</strain>
    </source>
</reference>
<evidence type="ECO:0008006" key="5">
    <source>
        <dbReference type="Google" id="ProtNLM"/>
    </source>
</evidence>
<keyword evidence="2" id="KW-0472">Membrane</keyword>
<organism evidence="3 4">
    <name type="scientific">Chrysochromulina tobinii</name>
    <dbReference type="NCBI Taxonomy" id="1460289"/>
    <lineage>
        <taxon>Eukaryota</taxon>
        <taxon>Haptista</taxon>
        <taxon>Haptophyta</taxon>
        <taxon>Prymnesiophyceae</taxon>
        <taxon>Prymnesiales</taxon>
        <taxon>Chrysochromulinaceae</taxon>
        <taxon>Chrysochromulina</taxon>
    </lineage>
</organism>
<protein>
    <recommendedName>
        <fullName evidence="5">Sugar phosphate transporter domain-containing protein</fullName>
    </recommendedName>
</protein>
<comment type="caution">
    <text evidence="3">The sequence shown here is derived from an EMBL/GenBank/DDBJ whole genome shotgun (WGS) entry which is preliminary data.</text>
</comment>
<sequence>MLLNTGGSFAQVKGDATATSTMIVGVIACLCGTILHAAMFVYSEVAIKRVGIEPLVLSASMGIVETSCLAAWNLGLLATEGPELYVDPRHTGDVDGTYILTLYGGLILVNAAHAWSFFNMLDQVGAVSSAVMKGAQVVLVFASSVVFFCQFQASQCFSWSKAIAVAVVVAGLLIYAYSTSQDKASPPKPPAATKLPKPELV</sequence>
<dbReference type="AlphaFoldDB" id="A0A0M0JQ28"/>
<evidence type="ECO:0000313" key="4">
    <source>
        <dbReference type="Proteomes" id="UP000037460"/>
    </source>
</evidence>
<name>A0A0M0JQ28_9EUKA</name>
<feature type="transmembrane region" description="Helical" evidence="2">
    <location>
        <begin position="98"/>
        <end position="118"/>
    </location>
</feature>